<dbReference type="Pfam" id="PF00622">
    <property type="entry name" value="SPRY"/>
    <property type="match status" value="1"/>
</dbReference>
<dbReference type="InterPro" id="IPR003877">
    <property type="entry name" value="SPRY_dom"/>
</dbReference>
<evidence type="ECO:0000256" key="5">
    <source>
        <dbReference type="ARBA" id="ARBA00022786"/>
    </source>
</evidence>
<dbReference type="GeneTree" id="ENSGT01030000234629"/>
<protein>
    <recommendedName>
        <fullName evidence="8">SPRY domain-containing SOCS box protein 2</fullName>
    </recommendedName>
</protein>
<dbReference type="InterPro" id="IPR036036">
    <property type="entry name" value="SOCS_box-like_dom_sf"/>
</dbReference>
<dbReference type="Pfam" id="PF07525">
    <property type="entry name" value="SOCS_box"/>
    <property type="match status" value="1"/>
</dbReference>
<evidence type="ECO:0000259" key="9">
    <source>
        <dbReference type="PROSITE" id="PS50188"/>
    </source>
</evidence>
<feature type="domain" description="B30.2/SPRY" evidence="9">
    <location>
        <begin position="33"/>
        <end position="230"/>
    </location>
</feature>
<dbReference type="UniPathway" id="UPA00143"/>
<evidence type="ECO:0000256" key="3">
    <source>
        <dbReference type="ARBA" id="ARBA00010910"/>
    </source>
</evidence>
<dbReference type="AlphaFoldDB" id="S4RI98"/>
<evidence type="ECO:0000256" key="8">
    <source>
        <dbReference type="ARBA" id="ARBA00071685"/>
    </source>
</evidence>
<dbReference type="InterPro" id="IPR001496">
    <property type="entry name" value="SOCS_box"/>
</dbReference>
<dbReference type="SMART" id="SM00449">
    <property type="entry name" value="SPRY"/>
    <property type="match status" value="1"/>
</dbReference>
<dbReference type="PROSITE" id="PS50225">
    <property type="entry name" value="SOCS"/>
    <property type="match status" value="1"/>
</dbReference>
<dbReference type="SMART" id="SM00969">
    <property type="entry name" value="SOCS_box"/>
    <property type="match status" value="1"/>
</dbReference>
<dbReference type="GeneID" id="116945550"/>
<dbReference type="Gene3D" id="2.60.120.920">
    <property type="match status" value="1"/>
</dbReference>
<dbReference type="GO" id="GO:0035556">
    <property type="term" value="P:intracellular signal transduction"/>
    <property type="evidence" value="ECO:0007669"/>
    <property type="project" value="InterPro"/>
</dbReference>
<comment type="pathway">
    <text evidence="2">Protein modification; protein ubiquitination.</text>
</comment>
<comment type="function">
    <text evidence="6">Substrate recognition component of a SCF-like ECS (Elongin BC-CUL2/5-SOCS-box protein) E3 ubiquitin-protein ligase complex which mediates the ubiquitination and subsequent proteasomal degradation of target proteins. Negatively regulates nitric oxide (NO) production and limits cellular toxicity in activated macrophages by mediating the ubiquitination and proteasomal degradation of NOS2. Acts as a bridge which links NOS2 with the ECS E3 ubiquitin ligase complex components ELOC and CUL5.</text>
</comment>
<evidence type="ECO:0000313" key="12">
    <source>
        <dbReference type="Proteomes" id="UP001318040"/>
    </source>
</evidence>
<evidence type="ECO:0000256" key="7">
    <source>
        <dbReference type="ARBA" id="ARBA00062192"/>
    </source>
</evidence>
<evidence type="ECO:0000313" key="11">
    <source>
        <dbReference type="Ensembl" id="ENSPMAP00000004930.1"/>
    </source>
</evidence>
<gene>
    <name evidence="11 13 14" type="primary">LOC116945550</name>
</gene>
<feature type="domain" description="SOCS box" evidence="10">
    <location>
        <begin position="233"/>
        <end position="272"/>
    </location>
</feature>
<comment type="subunit">
    <text evidence="7">Component of the probable ECS(SPSB2) E3 ubiquitin-protein ligase complex which contains CUL5, RNF7/RBX2, Elongin BC complex and SPSB2. Interacts with CUL5, RNF7, ELOB and ELOC. Interacts with MET. Interacts (via B30.2/SPRY domain) with PAWR; this interaction occurs in association with the Elongin BC complex. Interacts with NOS2.</text>
</comment>
<dbReference type="STRING" id="7757.ENSPMAP00000004930"/>
<comment type="subcellular location">
    <subcellularLocation>
        <location evidence="1">Cytoplasm</location>
        <location evidence="1">Cytosol</location>
    </subcellularLocation>
</comment>
<dbReference type="GO" id="GO:0019005">
    <property type="term" value="C:SCF ubiquitin ligase complex"/>
    <property type="evidence" value="ECO:0007669"/>
    <property type="project" value="TreeGrafter"/>
</dbReference>
<dbReference type="InterPro" id="IPR001870">
    <property type="entry name" value="B30.2/SPRY"/>
</dbReference>
<sequence>MGLGLGKAIKSVLGKDFDLEIFRLEPPGERTMPPQLAFLLSQPAAPRGLQVQHGFSSTDLSPSMSLKEGDALTVHRRPMRDTTDAARGRTAYRRGVHTWEITWPTEQRGTHAAVGVATSDAPLEATGYVALVGRGRESWGWDLGRCKAYHGAVDSPGRPYPAHLLPCESFHVPERLVMALDMEEGTLSFVVDGEYLGVAFSGLRGKTLYPAVSAVWGNCEIKMRYINGIEPGPLPLDELCRRSIRNCLGNDRLEEINALPLPTLIKRYLHYN</sequence>
<reference evidence="11" key="2">
    <citation type="submission" date="2025-05" db="UniProtKB">
        <authorList>
            <consortium name="Ensembl"/>
        </authorList>
    </citation>
    <scope>IDENTIFICATION</scope>
</reference>
<evidence type="ECO:0000256" key="1">
    <source>
        <dbReference type="ARBA" id="ARBA00004514"/>
    </source>
</evidence>
<dbReference type="Gene3D" id="1.10.750.20">
    <property type="entry name" value="SOCS box"/>
    <property type="match status" value="1"/>
</dbReference>
<dbReference type="PANTHER" id="PTHR12245:SF2">
    <property type="entry name" value="SPRY DOMAIN-CONTAINING SOCS BOX PROTEIN 2"/>
    <property type="match status" value="1"/>
</dbReference>
<dbReference type="RefSeq" id="XP_032815844.1">
    <property type="nucleotide sequence ID" value="XM_032959953.1"/>
</dbReference>
<dbReference type="OMA" id="CESWASC"/>
<evidence type="ECO:0000259" key="10">
    <source>
        <dbReference type="PROSITE" id="PS50225"/>
    </source>
</evidence>
<proteinExistence type="inferred from homology"/>
<dbReference type="HOGENOM" id="CLU_046756_0_1_1"/>
<dbReference type="OrthoDB" id="5547302at2759"/>
<dbReference type="FunFam" id="2.60.120.920:FF:000048">
    <property type="entry name" value="SPRY domain-containing SOCS box protein 2"/>
    <property type="match status" value="1"/>
</dbReference>
<keyword evidence="12" id="KW-1185">Reference proteome</keyword>
<evidence type="ECO:0000256" key="4">
    <source>
        <dbReference type="ARBA" id="ARBA00022490"/>
    </source>
</evidence>
<dbReference type="FunFam" id="1.10.750.20:FF:000001">
    <property type="entry name" value="Ankyrin repeat and SOCS box containing 1"/>
    <property type="match status" value="1"/>
</dbReference>
<dbReference type="KEGG" id="pmrn:116945550"/>
<dbReference type="GO" id="GO:0016567">
    <property type="term" value="P:protein ubiquitination"/>
    <property type="evidence" value="ECO:0007669"/>
    <property type="project" value="UniProtKB-UniPathway"/>
</dbReference>
<dbReference type="RefSeq" id="XP_032815843.1">
    <property type="nucleotide sequence ID" value="XM_032959952.1"/>
</dbReference>
<dbReference type="InterPro" id="IPR050672">
    <property type="entry name" value="FBXO45-Fsn/SPSB_families"/>
</dbReference>
<name>S4RI98_PETMA</name>
<dbReference type="SUPFAM" id="SSF49899">
    <property type="entry name" value="Concanavalin A-like lectins/glucanases"/>
    <property type="match status" value="1"/>
</dbReference>
<dbReference type="GO" id="GO:0005829">
    <property type="term" value="C:cytosol"/>
    <property type="evidence" value="ECO:0007669"/>
    <property type="project" value="UniProtKB-SubCell"/>
</dbReference>
<dbReference type="InterPro" id="IPR013320">
    <property type="entry name" value="ConA-like_dom_sf"/>
</dbReference>
<dbReference type="GO" id="GO:0043161">
    <property type="term" value="P:proteasome-mediated ubiquitin-dependent protein catabolic process"/>
    <property type="evidence" value="ECO:0007669"/>
    <property type="project" value="TreeGrafter"/>
</dbReference>
<evidence type="ECO:0000256" key="2">
    <source>
        <dbReference type="ARBA" id="ARBA00004906"/>
    </source>
</evidence>
<keyword evidence="4" id="KW-0963">Cytoplasm</keyword>
<dbReference type="Ensembl" id="ENSPMAT00000004949.1">
    <property type="protein sequence ID" value="ENSPMAP00000004930.1"/>
    <property type="gene ID" value="ENSPMAG00000004490.1"/>
</dbReference>
<dbReference type="Proteomes" id="UP001318040">
    <property type="component" value="Chromosome 24"/>
</dbReference>
<accession>S4RI98</accession>
<evidence type="ECO:0000313" key="14">
    <source>
        <dbReference type="RefSeq" id="XP_032815844.1"/>
    </source>
</evidence>
<reference evidence="13 14" key="1">
    <citation type="submission" date="2025-04" db="UniProtKB">
        <authorList>
            <consortium name="RefSeq"/>
        </authorList>
    </citation>
    <scope>IDENTIFICATION</scope>
    <source>
        <tissue evidence="13 14">Sperm</tissue>
    </source>
</reference>
<dbReference type="PANTHER" id="PTHR12245">
    <property type="entry name" value="SPRY DOMAIN CONTAINING SOCS BOX PROTEIN"/>
    <property type="match status" value="1"/>
</dbReference>
<organism evidence="11">
    <name type="scientific">Petromyzon marinus</name>
    <name type="common">Sea lamprey</name>
    <dbReference type="NCBI Taxonomy" id="7757"/>
    <lineage>
        <taxon>Eukaryota</taxon>
        <taxon>Metazoa</taxon>
        <taxon>Chordata</taxon>
        <taxon>Craniata</taxon>
        <taxon>Vertebrata</taxon>
        <taxon>Cyclostomata</taxon>
        <taxon>Hyperoartia</taxon>
        <taxon>Petromyzontiformes</taxon>
        <taxon>Petromyzontidae</taxon>
        <taxon>Petromyzon</taxon>
    </lineage>
</organism>
<dbReference type="InterPro" id="IPR043136">
    <property type="entry name" value="B30.2/SPRY_sf"/>
</dbReference>
<dbReference type="SUPFAM" id="SSF158235">
    <property type="entry name" value="SOCS box-like"/>
    <property type="match status" value="1"/>
</dbReference>
<dbReference type="PROSITE" id="PS50188">
    <property type="entry name" value="B302_SPRY"/>
    <property type="match status" value="1"/>
</dbReference>
<evidence type="ECO:0000256" key="6">
    <source>
        <dbReference type="ARBA" id="ARBA00056402"/>
    </source>
</evidence>
<keyword evidence="5" id="KW-0833">Ubl conjugation pathway</keyword>
<comment type="similarity">
    <text evidence="3">Belongs to the SPSB family.</text>
</comment>
<evidence type="ECO:0000313" key="13">
    <source>
        <dbReference type="RefSeq" id="XP_032815843.1"/>
    </source>
</evidence>